<evidence type="ECO:0000313" key="2">
    <source>
        <dbReference type="EMBL" id="SKA69096.1"/>
    </source>
</evidence>
<feature type="domain" description="Stress-response A/B barrel" evidence="1">
    <location>
        <begin position="2"/>
        <end position="98"/>
    </location>
</feature>
<dbReference type="SMART" id="SM00886">
    <property type="entry name" value="Dabb"/>
    <property type="match status" value="1"/>
</dbReference>
<protein>
    <submittedName>
        <fullName evidence="2">Stress responsive A/B Barrel Domain</fullName>
    </submittedName>
</protein>
<dbReference type="OrthoDB" id="9808130at2"/>
<dbReference type="RefSeq" id="WP_078766624.1">
    <property type="nucleotide sequence ID" value="NZ_FUXZ01000010.1"/>
</dbReference>
<name>A0A1T4VVW3_9FIRM</name>
<dbReference type="PANTHER" id="PTHR37832">
    <property type="entry name" value="BLL2683 PROTEIN"/>
    <property type="match status" value="1"/>
</dbReference>
<dbReference type="EMBL" id="FUXZ01000010">
    <property type="protein sequence ID" value="SKA69096.1"/>
    <property type="molecule type" value="Genomic_DNA"/>
</dbReference>
<dbReference type="InterPro" id="IPR013097">
    <property type="entry name" value="Dabb"/>
</dbReference>
<dbReference type="Pfam" id="PF07876">
    <property type="entry name" value="Dabb"/>
    <property type="match status" value="1"/>
</dbReference>
<sequence length="101" mass="11330">MVKHVIIWTLKDNFSEKEKQEIKASIKEGLEGLKGKIPGLLGIKVYTDGLSSSNGDLMLDSMFEDRAALSVYASHPEHVAVADNKVRPYTKIRSCFDYEVK</sequence>
<dbReference type="SUPFAM" id="SSF54909">
    <property type="entry name" value="Dimeric alpha+beta barrel"/>
    <property type="match status" value="1"/>
</dbReference>
<accession>A0A1T4VVW3</accession>
<proteinExistence type="predicted"/>
<evidence type="ECO:0000259" key="1">
    <source>
        <dbReference type="PROSITE" id="PS51502"/>
    </source>
</evidence>
<dbReference type="STRING" id="39495.SAMN02745111_01776"/>
<gene>
    <name evidence="2" type="ORF">SAMN02745111_01776</name>
</gene>
<dbReference type="InterPro" id="IPR011008">
    <property type="entry name" value="Dimeric_a/b-barrel"/>
</dbReference>
<evidence type="ECO:0000313" key="3">
    <source>
        <dbReference type="Proteomes" id="UP000190814"/>
    </source>
</evidence>
<reference evidence="2 3" key="1">
    <citation type="submission" date="2017-02" db="EMBL/GenBank/DDBJ databases">
        <authorList>
            <person name="Peterson S.W."/>
        </authorList>
    </citation>
    <scope>NUCLEOTIDE SEQUENCE [LARGE SCALE GENOMIC DNA]</scope>
    <source>
        <strain evidence="2 3">ATCC 35992</strain>
    </source>
</reference>
<organism evidence="2 3">
    <name type="scientific">Eubacterium uniforme</name>
    <dbReference type="NCBI Taxonomy" id="39495"/>
    <lineage>
        <taxon>Bacteria</taxon>
        <taxon>Bacillati</taxon>
        <taxon>Bacillota</taxon>
        <taxon>Clostridia</taxon>
        <taxon>Eubacteriales</taxon>
        <taxon>Eubacteriaceae</taxon>
        <taxon>Eubacterium</taxon>
    </lineage>
</organism>
<dbReference type="PROSITE" id="PS51502">
    <property type="entry name" value="S_R_A_B_BARREL"/>
    <property type="match status" value="1"/>
</dbReference>
<dbReference type="Proteomes" id="UP000190814">
    <property type="component" value="Unassembled WGS sequence"/>
</dbReference>
<dbReference type="PANTHER" id="PTHR37832:SF1">
    <property type="entry name" value="STRESS-RESPONSE A_B BARREL DOMAIN-CONTAINING PROTEIN"/>
    <property type="match status" value="1"/>
</dbReference>
<dbReference type="AlphaFoldDB" id="A0A1T4VVW3"/>
<keyword evidence="3" id="KW-1185">Reference proteome</keyword>
<dbReference type="Gene3D" id="3.30.70.100">
    <property type="match status" value="1"/>
</dbReference>